<sequence length="280" mass="30362">MLRGRAPPVARLAVMGTISVIVPSLNDADYLAVCLDALARQTRRADEVIVVDNGSTDATAAVARAAGARVVDQPVRGIWPATAAGFDAASGDVLARLDADSVPAPDWLAEVERRMSARDLPTVVTGTGVFYGGTAPRRWIARHLYIGGYFTVIGALLGHPPIYGSNYAIRSDAWLRLRDIVHRDRPDVHDDLDLAWWLQPGMTVVHDRALIVGVSARPFDSLSELGRRLRMAFHTLGVLWRAWPPFERRAVRRIGDDLISPAMLAGAVEAEPDGEAPLPA</sequence>
<evidence type="ECO:0000313" key="3">
    <source>
        <dbReference type="Proteomes" id="UP000293289"/>
    </source>
</evidence>
<dbReference type="InterPro" id="IPR050834">
    <property type="entry name" value="Glycosyltransf_2"/>
</dbReference>
<keyword evidence="2" id="KW-0808">Transferase</keyword>
<proteinExistence type="predicted"/>
<dbReference type="CDD" id="cd00761">
    <property type="entry name" value="Glyco_tranf_GTA_type"/>
    <property type="match status" value="1"/>
</dbReference>
<organism evidence="2 3">
    <name type="scientific">Agromyces ramosus</name>
    <dbReference type="NCBI Taxonomy" id="33879"/>
    <lineage>
        <taxon>Bacteria</taxon>
        <taxon>Bacillati</taxon>
        <taxon>Actinomycetota</taxon>
        <taxon>Actinomycetes</taxon>
        <taxon>Micrococcales</taxon>
        <taxon>Microbacteriaceae</taxon>
        <taxon>Agromyces</taxon>
    </lineage>
</organism>
<dbReference type="Pfam" id="PF00535">
    <property type="entry name" value="Glycos_transf_2"/>
    <property type="match status" value="1"/>
</dbReference>
<dbReference type="EMBL" id="SGWY01000001">
    <property type="protein sequence ID" value="RZS67686.1"/>
    <property type="molecule type" value="Genomic_DNA"/>
</dbReference>
<dbReference type="InterPro" id="IPR029044">
    <property type="entry name" value="Nucleotide-diphossugar_trans"/>
</dbReference>
<dbReference type="GO" id="GO:0016740">
    <property type="term" value="F:transferase activity"/>
    <property type="evidence" value="ECO:0007669"/>
    <property type="project" value="UniProtKB-KW"/>
</dbReference>
<dbReference type="InterPro" id="IPR001173">
    <property type="entry name" value="Glyco_trans_2-like"/>
</dbReference>
<dbReference type="PANTHER" id="PTHR43685">
    <property type="entry name" value="GLYCOSYLTRANSFERASE"/>
    <property type="match status" value="1"/>
</dbReference>
<protein>
    <submittedName>
        <fullName evidence="2">Glycosyltransferase involved in cell wall biosynthesis</fullName>
    </submittedName>
</protein>
<dbReference type="Proteomes" id="UP000293289">
    <property type="component" value="Unassembled WGS sequence"/>
</dbReference>
<evidence type="ECO:0000313" key="2">
    <source>
        <dbReference type="EMBL" id="RZS67686.1"/>
    </source>
</evidence>
<comment type="caution">
    <text evidence="2">The sequence shown here is derived from an EMBL/GenBank/DDBJ whole genome shotgun (WGS) entry which is preliminary data.</text>
</comment>
<name>A0A4Q7MHP1_9MICO</name>
<accession>A0A4Q7MHP1</accession>
<dbReference type="PANTHER" id="PTHR43685:SF2">
    <property type="entry name" value="GLYCOSYLTRANSFERASE 2-LIKE DOMAIN-CONTAINING PROTEIN"/>
    <property type="match status" value="1"/>
</dbReference>
<dbReference type="AlphaFoldDB" id="A0A4Q7MHP1"/>
<keyword evidence="3" id="KW-1185">Reference proteome</keyword>
<feature type="domain" description="Glycosyltransferase 2-like" evidence="1">
    <location>
        <begin position="19"/>
        <end position="167"/>
    </location>
</feature>
<evidence type="ECO:0000259" key="1">
    <source>
        <dbReference type="Pfam" id="PF00535"/>
    </source>
</evidence>
<reference evidence="2 3" key="1">
    <citation type="submission" date="2019-02" db="EMBL/GenBank/DDBJ databases">
        <title>Genomic Encyclopedia of Type Strains, Phase IV (KMG-IV): sequencing the most valuable type-strain genomes for metagenomic binning, comparative biology and taxonomic classification.</title>
        <authorList>
            <person name="Goeker M."/>
        </authorList>
    </citation>
    <scope>NUCLEOTIDE SEQUENCE [LARGE SCALE GENOMIC DNA]</scope>
    <source>
        <strain evidence="2 3">DSM 43045</strain>
    </source>
</reference>
<dbReference type="SUPFAM" id="SSF53448">
    <property type="entry name" value="Nucleotide-diphospho-sugar transferases"/>
    <property type="match status" value="1"/>
</dbReference>
<dbReference type="Gene3D" id="3.90.550.10">
    <property type="entry name" value="Spore Coat Polysaccharide Biosynthesis Protein SpsA, Chain A"/>
    <property type="match status" value="1"/>
</dbReference>
<gene>
    <name evidence="2" type="ORF">EV187_0107</name>
</gene>